<dbReference type="Proteomes" id="UP001201812">
    <property type="component" value="Unassembled WGS sequence"/>
</dbReference>
<gene>
    <name evidence="1" type="ORF">DdX_22415</name>
</gene>
<organism evidence="1 2">
    <name type="scientific">Ditylenchus destructor</name>
    <dbReference type="NCBI Taxonomy" id="166010"/>
    <lineage>
        <taxon>Eukaryota</taxon>
        <taxon>Metazoa</taxon>
        <taxon>Ecdysozoa</taxon>
        <taxon>Nematoda</taxon>
        <taxon>Chromadorea</taxon>
        <taxon>Rhabditida</taxon>
        <taxon>Tylenchina</taxon>
        <taxon>Tylenchomorpha</taxon>
        <taxon>Sphaerularioidea</taxon>
        <taxon>Anguinidae</taxon>
        <taxon>Anguininae</taxon>
        <taxon>Ditylenchus</taxon>
    </lineage>
</organism>
<accession>A0AAD4MDL9</accession>
<sequence length="133" mass="15158">MLTGRVCLDESMLKLLPQTKESFSGCKLEVHIFFPQAVPDAQNPVIYLMENVFCNPLSVFIDSCHKWLKNPSLVLQTKAVTNCNQLGLCWLPNNAECPISSLLDWLKNGNIHQNESRVAKKRLRLYCIPKEKV</sequence>
<comment type="caution">
    <text evidence="1">The sequence shown here is derived from an EMBL/GenBank/DDBJ whole genome shotgun (WGS) entry which is preliminary data.</text>
</comment>
<keyword evidence="2" id="KW-1185">Reference proteome</keyword>
<name>A0AAD4MDL9_9BILA</name>
<protein>
    <submittedName>
        <fullName evidence="1">Uncharacterized protein</fullName>
    </submittedName>
</protein>
<dbReference type="EMBL" id="JAKKPZ010001160">
    <property type="protein sequence ID" value="KAI1690563.1"/>
    <property type="molecule type" value="Genomic_DNA"/>
</dbReference>
<evidence type="ECO:0000313" key="2">
    <source>
        <dbReference type="Proteomes" id="UP001201812"/>
    </source>
</evidence>
<dbReference type="AlphaFoldDB" id="A0AAD4MDL9"/>
<reference evidence="1" key="1">
    <citation type="submission" date="2022-01" db="EMBL/GenBank/DDBJ databases">
        <title>Genome Sequence Resource for Two Populations of Ditylenchus destructor, the Migratory Endoparasitic Phytonematode.</title>
        <authorList>
            <person name="Zhang H."/>
            <person name="Lin R."/>
            <person name="Xie B."/>
        </authorList>
    </citation>
    <scope>NUCLEOTIDE SEQUENCE</scope>
    <source>
        <strain evidence="1">BazhouSP</strain>
    </source>
</reference>
<evidence type="ECO:0000313" key="1">
    <source>
        <dbReference type="EMBL" id="KAI1690563.1"/>
    </source>
</evidence>
<proteinExistence type="predicted"/>